<gene>
    <name evidence="6" type="ORF">HOP40_04150</name>
</gene>
<keyword evidence="2 4" id="KW-0238">DNA-binding</keyword>
<dbReference type="InterPro" id="IPR050109">
    <property type="entry name" value="HTH-type_TetR-like_transc_reg"/>
</dbReference>
<evidence type="ECO:0000256" key="3">
    <source>
        <dbReference type="ARBA" id="ARBA00023163"/>
    </source>
</evidence>
<evidence type="ECO:0000256" key="1">
    <source>
        <dbReference type="ARBA" id="ARBA00023015"/>
    </source>
</evidence>
<evidence type="ECO:0000256" key="4">
    <source>
        <dbReference type="PROSITE-ProRule" id="PRU00335"/>
    </source>
</evidence>
<proteinExistence type="predicted"/>
<accession>A0A6M6JDM1</accession>
<feature type="domain" description="HTH tetR-type" evidence="5">
    <location>
        <begin position="1"/>
        <end position="54"/>
    </location>
</feature>
<dbReference type="PROSITE" id="PS50977">
    <property type="entry name" value="HTH_TETR_2"/>
    <property type="match status" value="1"/>
</dbReference>
<dbReference type="InterPro" id="IPR001647">
    <property type="entry name" value="HTH_TetR"/>
</dbReference>
<keyword evidence="1" id="KW-0805">Transcription regulation</keyword>
<dbReference type="PANTHER" id="PTHR30055">
    <property type="entry name" value="HTH-TYPE TRANSCRIPTIONAL REGULATOR RUTR"/>
    <property type="match status" value="1"/>
</dbReference>
<dbReference type="KEGG" id="pbro:HOP40_04150"/>
<dbReference type="GO" id="GO:0003700">
    <property type="term" value="F:DNA-binding transcription factor activity"/>
    <property type="evidence" value="ECO:0007669"/>
    <property type="project" value="TreeGrafter"/>
</dbReference>
<dbReference type="EMBL" id="CP053564">
    <property type="protein sequence ID" value="QJY45115.1"/>
    <property type="molecule type" value="Genomic_DNA"/>
</dbReference>
<keyword evidence="7" id="KW-1185">Reference proteome</keyword>
<dbReference type="PANTHER" id="PTHR30055:SF148">
    <property type="entry name" value="TETR-FAMILY TRANSCRIPTIONAL REGULATOR"/>
    <property type="match status" value="1"/>
</dbReference>
<dbReference type="Proteomes" id="UP000505377">
    <property type="component" value="Chromosome"/>
</dbReference>
<dbReference type="InterPro" id="IPR011075">
    <property type="entry name" value="TetR_C"/>
</dbReference>
<dbReference type="AlphaFoldDB" id="A0A6M6JDM1"/>
<dbReference type="SUPFAM" id="SSF46689">
    <property type="entry name" value="Homeodomain-like"/>
    <property type="match status" value="1"/>
</dbReference>
<dbReference type="SUPFAM" id="SSF48498">
    <property type="entry name" value="Tetracyclin repressor-like, C-terminal domain"/>
    <property type="match status" value="1"/>
</dbReference>
<dbReference type="Pfam" id="PF16859">
    <property type="entry name" value="TetR_C_11"/>
    <property type="match status" value="1"/>
</dbReference>
<dbReference type="RefSeq" id="WP_172154798.1">
    <property type="nucleotide sequence ID" value="NZ_CP053564.1"/>
</dbReference>
<keyword evidence="3" id="KW-0804">Transcription</keyword>
<dbReference type="Gene3D" id="1.10.357.10">
    <property type="entry name" value="Tetracycline Repressor, domain 2"/>
    <property type="match status" value="1"/>
</dbReference>
<evidence type="ECO:0000313" key="7">
    <source>
        <dbReference type="Proteomes" id="UP000505377"/>
    </source>
</evidence>
<organism evidence="6 7">
    <name type="scientific">Pseudonocardia broussonetiae</name>
    <dbReference type="NCBI Taxonomy" id="2736640"/>
    <lineage>
        <taxon>Bacteria</taxon>
        <taxon>Bacillati</taxon>
        <taxon>Actinomycetota</taxon>
        <taxon>Actinomycetes</taxon>
        <taxon>Pseudonocardiales</taxon>
        <taxon>Pseudonocardiaceae</taxon>
        <taxon>Pseudonocardia</taxon>
    </lineage>
</organism>
<dbReference type="Gene3D" id="1.10.10.60">
    <property type="entry name" value="Homeodomain-like"/>
    <property type="match status" value="1"/>
</dbReference>
<dbReference type="Pfam" id="PF00440">
    <property type="entry name" value="TetR_N"/>
    <property type="match status" value="1"/>
</dbReference>
<sequence length="179" mass="19177">MAATAAQLCDVGYLNMTIEGVAARAGVGKSTIYRWWPSKAALVVETLKSRSMLSPIELTGDSRADLRAVIASTFQIVTHSPAGMILPALAVDLIRDPAAHEQLHALLRPRRESVLTVIRTIAARGDLPADVDAGLLLDIYSGTLLYRVLLSGEPVTESIIDQLTDLLLSGTAPHILLML</sequence>
<reference evidence="6 7" key="1">
    <citation type="submission" date="2020-05" db="EMBL/GenBank/DDBJ databases">
        <authorList>
            <person name="Mo P."/>
        </authorList>
    </citation>
    <scope>NUCLEOTIDE SEQUENCE [LARGE SCALE GENOMIC DNA]</scope>
    <source>
        <strain evidence="6 7">Gen01</strain>
    </source>
</reference>
<dbReference type="InterPro" id="IPR036271">
    <property type="entry name" value="Tet_transcr_reg_TetR-rel_C_sf"/>
</dbReference>
<protein>
    <submittedName>
        <fullName evidence="6">TetR/AcrR family transcriptional regulator</fullName>
    </submittedName>
</protein>
<dbReference type="InterPro" id="IPR009057">
    <property type="entry name" value="Homeodomain-like_sf"/>
</dbReference>
<evidence type="ECO:0000259" key="5">
    <source>
        <dbReference type="PROSITE" id="PS50977"/>
    </source>
</evidence>
<name>A0A6M6JDM1_9PSEU</name>
<evidence type="ECO:0000256" key="2">
    <source>
        <dbReference type="ARBA" id="ARBA00023125"/>
    </source>
</evidence>
<dbReference type="GO" id="GO:0000976">
    <property type="term" value="F:transcription cis-regulatory region binding"/>
    <property type="evidence" value="ECO:0007669"/>
    <property type="project" value="TreeGrafter"/>
</dbReference>
<evidence type="ECO:0000313" key="6">
    <source>
        <dbReference type="EMBL" id="QJY45115.1"/>
    </source>
</evidence>
<feature type="DNA-binding region" description="H-T-H motif" evidence="4">
    <location>
        <begin position="17"/>
        <end position="36"/>
    </location>
</feature>